<evidence type="ECO:0000256" key="3">
    <source>
        <dbReference type="ARBA" id="ARBA00023004"/>
    </source>
</evidence>
<accession>A0A7V3REF6</accession>
<protein>
    <submittedName>
        <fullName evidence="7">2-hydroxyglutaryl-CoA dehydratase</fullName>
    </submittedName>
</protein>
<dbReference type="SUPFAM" id="SSF53067">
    <property type="entry name" value="Actin-like ATPase domain"/>
    <property type="match status" value="1"/>
</dbReference>
<dbReference type="PANTHER" id="PTHR32329:SF7">
    <property type="entry name" value="ACTIVATOR OF 2-HYDROXYACYL-COA-HYDRATASE"/>
    <property type="match status" value="1"/>
</dbReference>
<dbReference type="InterPro" id="IPR043129">
    <property type="entry name" value="ATPase_NBD"/>
</dbReference>
<dbReference type="AlphaFoldDB" id="A0A7V3REF6"/>
<dbReference type="InterPro" id="IPR008275">
    <property type="entry name" value="CoA_E_activase_dom"/>
</dbReference>
<dbReference type="EMBL" id="DTPE01000127">
    <property type="protein sequence ID" value="HGE75098.1"/>
    <property type="molecule type" value="Genomic_DNA"/>
</dbReference>
<dbReference type="GO" id="GO:0051536">
    <property type="term" value="F:iron-sulfur cluster binding"/>
    <property type="evidence" value="ECO:0007669"/>
    <property type="project" value="UniProtKB-KW"/>
</dbReference>
<gene>
    <name evidence="7" type="ORF">ENX73_03110</name>
</gene>
<feature type="compositionally biased region" description="Basic and acidic residues" evidence="5">
    <location>
        <begin position="329"/>
        <end position="340"/>
    </location>
</feature>
<dbReference type="GO" id="GO:0046872">
    <property type="term" value="F:metal ion binding"/>
    <property type="evidence" value="ECO:0007669"/>
    <property type="project" value="UniProtKB-KW"/>
</dbReference>
<evidence type="ECO:0000259" key="6">
    <source>
        <dbReference type="Pfam" id="PF01869"/>
    </source>
</evidence>
<comment type="cofactor">
    <cofactor evidence="1">
        <name>[4Fe-4S] cluster</name>
        <dbReference type="ChEBI" id="CHEBI:49883"/>
    </cofactor>
</comment>
<evidence type="ECO:0000256" key="4">
    <source>
        <dbReference type="ARBA" id="ARBA00023014"/>
    </source>
</evidence>
<keyword evidence="2" id="KW-0479">Metal-binding</keyword>
<dbReference type="NCBIfam" id="TIGR00241">
    <property type="entry name" value="CoA_E_activ"/>
    <property type="match status" value="1"/>
</dbReference>
<comment type="caution">
    <text evidence="7">The sequence shown here is derived from an EMBL/GenBank/DDBJ whole genome shotgun (WGS) entry which is preliminary data.</text>
</comment>
<evidence type="ECO:0000313" key="7">
    <source>
        <dbReference type="EMBL" id="HGE75098.1"/>
    </source>
</evidence>
<dbReference type="Gene3D" id="3.30.420.40">
    <property type="match status" value="2"/>
</dbReference>
<name>A0A7V3REF6_9BACT</name>
<evidence type="ECO:0000256" key="5">
    <source>
        <dbReference type="SAM" id="MobiDB-lite"/>
    </source>
</evidence>
<dbReference type="Pfam" id="PF01869">
    <property type="entry name" value="BcrAD_BadFG"/>
    <property type="match status" value="1"/>
</dbReference>
<evidence type="ECO:0000256" key="2">
    <source>
        <dbReference type="ARBA" id="ARBA00022723"/>
    </source>
</evidence>
<keyword evidence="3" id="KW-0408">Iron</keyword>
<proteinExistence type="predicted"/>
<dbReference type="PANTHER" id="PTHR32329">
    <property type="entry name" value="BIFUNCTIONAL PROTEIN [INCLUDES 2-HYDROXYACYL-COA DEHYDRATASE (N-TER) AND ITS ACTIVATOR DOMAIN (C_TERM)-RELATED"/>
    <property type="match status" value="1"/>
</dbReference>
<feature type="region of interest" description="Disordered" evidence="5">
    <location>
        <begin position="327"/>
        <end position="351"/>
    </location>
</feature>
<sequence length="351" mass="38276">MSKQVSLGIDVGSVTTKVIFVDENDEIIEGLYIRTKGNPIDTIKYGMIEAHNAITAKFGDIEVVAVGTTGSGRQLAGIVVGADLVKNEISAHAYAAIHEVPDVSTIFEIGGQDSKIIFIRNGAVTDFAMNTVCAAGTGSFLDHQAERIGIDIEKFGDYSIRASNPVRIAGRCTVFAESDMIHKQQMGATSEDIIAGLSESLVRNYLNNLARGKELLPQFVFQGGVSENIGIVKAFEEIIGSKVIVPKNNKLMGAWGVAMLAKRELSITGHKTNFKGFKITEVEHKTRVFYCDGCANNCEVYEVIENGETIAYWGDRCGKWSNKITSKVRKADRSERRSPEEGTPLKMKSDN</sequence>
<feature type="domain" description="ATPase BadF/BadG/BcrA/BcrD type" evidence="6">
    <location>
        <begin position="7"/>
        <end position="261"/>
    </location>
</feature>
<dbReference type="InterPro" id="IPR002731">
    <property type="entry name" value="ATPase_BadF"/>
</dbReference>
<dbReference type="InterPro" id="IPR051805">
    <property type="entry name" value="Dehydratase_Activator_Redct"/>
</dbReference>
<keyword evidence="4" id="KW-0411">Iron-sulfur</keyword>
<reference evidence="7" key="1">
    <citation type="journal article" date="2020" name="mSystems">
        <title>Genome- and Community-Level Interaction Insights into Carbon Utilization and Element Cycling Functions of Hydrothermarchaeota in Hydrothermal Sediment.</title>
        <authorList>
            <person name="Zhou Z."/>
            <person name="Liu Y."/>
            <person name="Xu W."/>
            <person name="Pan J."/>
            <person name="Luo Z.H."/>
            <person name="Li M."/>
        </authorList>
    </citation>
    <scope>NUCLEOTIDE SEQUENCE [LARGE SCALE GENOMIC DNA]</scope>
    <source>
        <strain evidence="7">SpSt-966</strain>
    </source>
</reference>
<dbReference type="CDD" id="cd24035">
    <property type="entry name" value="ASKHA_NBD_O66634-like_rpt2"/>
    <property type="match status" value="1"/>
</dbReference>
<evidence type="ECO:0000256" key="1">
    <source>
        <dbReference type="ARBA" id="ARBA00001966"/>
    </source>
</evidence>
<organism evidence="7">
    <name type="scientific">Mesoaciditoga lauensis</name>
    <dbReference type="NCBI Taxonomy" id="1495039"/>
    <lineage>
        <taxon>Bacteria</taxon>
        <taxon>Thermotogati</taxon>
        <taxon>Thermotogota</taxon>
        <taxon>Thermotogae</taxon>
        <taxon>Mesoaciditogales</taxon>
        <taxon>Mesoaciditogaceae</taxon>
        <taxon>Mesoaciditoga</taxon>
    </lineage>
</organism>